<feature type="compositionally biased region" description="Pro residues" evidence="1">
    <location>
        <begin position="1"/>
        <end position="10"/>
    </location>
</feature>
<dbReference type="Proteomes" id="UP001066276">
    <property type="component" value="Chromosome 5"/>
</dbReference>
<feature type="region of interest" description="Disordered" evidence="1">
    <location>
        <begin position="54"/>
        <end position="88"/>
    </location>
</feature>
<proteinExistence type="predicted"/>
<comment type="caution">
    <text evidence="2">The sequence shown here is derived from an EMBL/GenBank/DDBJ whole genome shotgun (WGS) entry which is preliminary data.</text>
</comment>
<dbReference type="EMBL" id="JANPWB010000009">
    <property type="protein sequence ID" value="KAJ1154075.1"/>
    <property type="molecule type" value="Genomic_DNA"/>
</dbReference>
<keyword evidence="3" id="KW-1185">Reference proteome</keyword>
<protein>
    <submittedName>
        <fullName evidence="2">Uncharacterized protein</fullName>
    </submittedName>
</protein>
<organism evidence="2 3">
    <name type="scientific">Pleurodeles waltl</name>
    <name type="common">Iberian ribbed newt</name>
    <dbReference type="NCBI Taxonomy" id="8319"/>
    <lineage>
        <taxon>Eukaryota</taxon>
        <taxon>Metazoa</taxon>
        <taxon>Chordata</taxon>
        <taxon>Craniata</taxon>
        <taxon>Vertebrata</taxon>
        <taxon>Euteleostomi</taxon>
        <taxon>Amphibia</taxon>
        <taxon>Batrachia</taxon>
        <taxon>Caudata</taxon>
        <taxon>Salamandroidea</taxon>
        <taxon>Salamandridae</taxon>
        <taxon>Pleurodelinae</taxon>
        <taxon>Pleurodeles</taxon>
    </lineage>
</organism>
<dbReference type="AlphaFoldDB" id="A0AAV7RRD6"/>
<feature type="region of interest" description="Disordered" evidence="1">
    <location>
        <begin position="1"/>
        <end position="30"/>
    </location>
</feature>
<evidence type="ECO:0000256" key="1">
    <source>
        <dbReference type="SAM" id="MobiDB-lite"/>
    </source>
</evidence>
<evidence type="ECO:0000313" key="2">
    <source>
        <dbReference type="EMBL" id="KAJ1154075.1"/>
    </source>
</evidence>
<evidence type="ECO:0000313" key="3">
    <source>
        <dbReference type="Proteomes" id="UP001066276"/>
    </source>
</evidence>
<reference evidence="2" key="1">
    <citation type="journal article" date="2022" name="bioRxiv">
        <title>Sequencing and chromosome-scale assembly of the giantPleurodeles waltlgenome.</title>
        <authorList>
            <person name="Brown T."/>
            <person name="Elewa A."/>
            <person name="Iarovenko S."/>
            <person name="Subramanian E."/>
            <person name="Araus A.J."/>
            <person name="Petzold A."/>
            <person name="Susuki M."/>
            <person name="Suzuki K.-i.T."/>
            <person name="Hayashi T."/>
            <person name="Toyoda A."/>
            <person name="Oliveira C."/>
            <person name="Osipova E."/>
            <person name="Leigh N.D."/>
            <person name="Simon A."/>
            <person name="Yun M.H."/>
        </authorList>
    </citation>
    <scope>NUCLEOTIDE SEQUENCE</scope>
    <source>
        <strain evidence="2">20211129_DDA</strain>
        <tissue evidence="2">Liver</tissue>
    </source>
</reference>
<gene>
    <name evidence="2" type="ORF">NDU88_006832</name>
</gene>
<name>A0AAV7RRD6_PLEWA</name>
<accession>A0AAV7RRD6</accession>
<sequence length="88" mass="9013">MLAPSRPPPLTRGSHQCVSTDGGVNPAAGSLIRQEGPAAECHVSPGQALPLRRQLFTAAAGGPLSPPPPAAPVSPLRRPASRRRDPPS</sequence>